<reference evidence="2 3" key="1">
    <citation type="submission" date="2018-09" db="EMBL/GenBank/DDBJ databases">
        <authorList>
            <person name="Zhu H."/>
        </authorList>
    </citation>
    <scope>NUCLEOTIDE SEQUENCE [LARGE SCALE GENOMIC DNA]</scope>
    <source>
        <strain evidence="2 3">K1W22B-8</strain>
    </source>
</reference>
<feature type="domain" description="Extensin-like C-terminal" evidence="1">
    <location>
        <begin position="66"/>
        <end position="237"/>
    </location>
</feature>
<keyword evidence="3" id="KW-1185">Reference proteome</keyword>
<dbReference type="InterPro" id="IPR009683">
    <property type="entry name" value="Extensin-like_C"/>
</dbReference>
<dbReference type="Pfam" id="PF06904">
    <property type="entry name" value="Extensin-like_C"/>
    <property type="match status" value="1"/>
</dbReference>
<comment type="caution">
    <text evidence="2">The sequence shown here is derived from an EMBL/GenBank/DDBJ whole genome shotgun (WGS) entry which is preliminary data.</text>
</comment>
<name>A0A418WGI8_9PROT</name>
<evidence type="ECO:0000313" key="2">
    <source>
        <dbReference type="EMBL" id="RJF89100.1"/>
    </source>
</evidence>
<dbReference type="RefSeq" id="WP_119780316.1">
    <property type="nucleotide sequence ID" value="NZ_QYUK01000011.1"/>
</dbReference>
<organism evidence="2 3">
    <name type="scientific">Oleomonas cavernae</name>
    <dbReference type="NCBI Taxonomy" id="2320859"/>
    <lineage>
        <taxon>Bacteria</taxon>
        <taxon>Pseudomonadati</taxon>
        <taxon>Pseudomonadota</taxon>
        <taxon>Alphaproteobacteria</taxon>
        <taxon>Acetobacterales</taxon>
        <taxon>Acetobacteraceae</taxon>
        <taxon>Oleomonas</taxon>
    </lineage>
</organism>
<dbReference type="EMBL" id="QYUK01000011">
    <property type="protein sequence ID" value="RJF89100.1"/>
    <property type="molecule type" value="Genomic_DNA"/>
</dbReference>
<sequence length="238" mass="26117">MTRRWPLIALVLFATLAALAGGGAWLAHRYKLIPAGDDPWARLDLDAAPGWFTKYQLGKLRDDPVACFAALKAARISYQAMPDEPIVNGCGFADALRWQGEKARFKEPVVLTCAMTAALVLFERQVIQPAAEHYLGSRVIRLEDYGTYSCRNIGREEGRRRSEHAKANAVDITAFATANGRRAAVAADWGAMTRPEGKFLLAVRDGACGLFAVVLGPAYNTDHQDHFHLDMGPFSSCH</sequence>
<dbReference type="AlphaFoldDB" id="A0A418WGI8"/>
<dbReference type="Proteomes" id="UP000284605">
    <property type="component" value="Unassembled WGS sequence"/>
</dbReference>
<proteinExistence type="predicted"/>
<dbReference type="OrthoDB" id="9809788at2"/>
<protein>
    <submittedName>
        <fullName evidence="2">Extensin</fullName>
    </submittedName>
</protein>
<gene>
    <name evidence="2" type="ORF">D3874_20720</name>
</gene>
<accession>A0A418WGI8</accession>
<evidence type="ECO:0000259" key="1">
    <source>
        <dbReference type="Pfam" id="PF06904"/>
    </source>
</evidence>
<evidence type="ECO:0000313" key="3">
    <source>
        <dbReference type="Proteomes" id="UP000284605"/>
    </source>
</evidence>